<dbReference type="NCBIfam" id="NF033819">
    <property type="entry name" value="IS66_TnpB"/>
    <property type="match status" value="1"/>
</dbReference>
<protein>
    <submittedName>
        <fullName evidence="1">Transposase</fullName>
    </submittedName>
</protein>
<sequence length="116" mass="13103">MITVVPTDRIYLCCGETDMRRGINSLARMVQQVLALDPHTGSIFCFRGRKGHIIKILAHDDQGFCLFTKRLTNGCFAWPTAKDQVAVSLTKAELSLLLDGIDWRRPNKIYRPRLAG</sequence>
<evidence type="ECO:0000313" key="1">
    <source>
        <dbReference type="EMBL" id="KUM24293.1"/>
    </source>
</evidence>
<accession>A0A117N2G4</accession>
<dbReference type="Pfam" id="PF05717">
    <property type="entry name" value="TnpB_IS66"/>
    <property type="match status" value="1"/>
</dbReference>
<dbReference type="PANTHER" id="PTHR36455">
    <property type="match status" value="1"/>
</dbReference>
<dbReference type="AlphaFoldDB" id="A0A117N2G4"/>
<comment type="caution">
    <text evidence="1">The sequence shown here is derived from an EMBL/GenBank/DDBJ whole genome shotgun (WGS) entry which is preliminary data.</text>
</comment>
<evidence type="ECO:0000313" key="2">
    <source>
        <dbReference type="Proteomes" id="UP000053176"/>
    </source>
</evidence>
<gene>
    <name evidence="1" type="ORF">AU467_31265</name>
</gene>
<dbReference type="PANTHER" id="PTHR36455:SF1">
    <property type="entry name" value="BLR8292 PROTEIN"/>
    <property type="match status" value="1"/>
</dbReference>
<dbReference type="EMBL" id="LPWA01000141">
    <property type="protein sequence ID" value="KUM24293.1"/>
    <property type="molecule type" value="Genomic_DNA"/>
</dbReference>
<dbReference type="InterPro" id="IPR008878">
    <property type="entry name" value="Transposase_IS66_Orf2"/>
</dbReference>
<proteinExistence type="predicted"/>
<name>A0A117N2G4_RHILI</name>
<dbReference type="Proteomes" id="UP000053176">
    <property type="component" value="Unassembled WGS sequence"/>
</dbReference>
<reference evidence="1 2" key="1">
    <citation type="submission" date="2015-12" db="EMBL/GenBank/DDBJ databases">
        <title>Draft genome sequence of Mesorhizobium sp. UFLA 01-765, a multitolerant efficient symbiont and plant-growth promoting strain isolated from Zn-mining soil using Leucaena leucocephala as a trap plant.</title>
        <authorList>
            <person name="Rangel W.M."/>
            <person name="Thijs S."/>
            <person name="Longatti S.M."/>
            <person name="Moreira F.M."/>
            <person name="Weyens N."/>
            <person name="Vangronsveld J."/>
            <person name="Van Hamme J.D."/>
            <person name="Bottos E.M."/>
            <person name="Rineau F."/>
        </authorList>
    </citation>
    <scope>NUCLEOTIDE SEQUENCE [LARGE SCALE GENOMIC DNA]</scope>
    <source>
        <strain evidence="1 2">UFLA 01-765</strain>
    </source>
</reference>
<dbReference type="OrthoDB" id="9801450at2"/>
<organism evidence="1 2">
    <name type="scientific">Rhizobium loti</name>
    <name type="common">Mesorhizobium loti</name>
    <dbReference type="NCBI Taxonomy" id="381"/>
    <lineage>
        <taxon>Bacteria</taxon>
        <taxon>Pseudomonadati</taxon>
        <taxon>Pseudomonadota</taxon>
        <taxon>Alphaproteobacteria</taxon>
        <taxon>Hyphomicrobiales</taxon>
        <taxon>Phyllobacteriaceae</taxon>
        <taxon>Mesorhizobium</taxon>
    </lineage>
</organism>